<dbReference type="InterPro" id="IPR008927">
    <property type="entry name" value="6-PGluconate_DH-like_C_sf"/>
</dbReference>
<gene>
    <name evidence="2" type="ORF">B9479_002318</name>
</gene>
<sequence>MPISTIAILYPGAMGASLAHVLSLRLPHLRLLTSLSHRSPSTIARAAASGLVDVPMAQAVQEADVILSVLPPSEAVKLAKEVAGHLGEKKPVYIEANAVSPETVAHISSIFQPHNTPFLDGSIIGFPATNDLGSIPKLYLSSKPEWGDKLREVAGVLSGGGDGKGLRVRVMEDAGEGGASALKMCYGGINKGAIGLAALLVLSAQAHSPGTAKALLDEMIESQPAFTQKLVKGLPDMVPKAYRWVGEMEEISAFITASIIDTPSASQHTNSADTFQGLAQVFQRIADDLKQKEAVEKKDEEVKGLLDWAEEGKSELERRHPK</sequence>
<organism evidence="2 3">
    <name type="scientific">Cryptococcus floricola</name>
    <dbReference type="NCBI Taxonomy" id="2591691"/>
    <lineage>
        <taxon>Eukaryota</taxon>
        <taxon>Fungi</taxon>
        <taxon>Dikarya</taxon>
        <taxon>Basidiomycota</taxon>
        <taxon>Agaricomycotina</taxon>
        <taxon>Tremellomycetes</taxon>
        <taxon>Tremellales</taxon>
        <taxon>Cryptococcaceae</taxon>
        <taxon>Cryptococcus</taxon>
    </lineage>
</organism>
<reference evidence="2 3" key="1">
    <citation type="submission" date="2017-05" db="EMBL/GenBank/DDBJ databases">
        <title>The Genome Sequence of Tsuchiyaea wingfieldii DSM 27421.</title>
        <authorList>
            <person name="Cuomo C."/>
            <person name="Passer A."/>
            <person name="Billmyre B."/>
            <person name="Heitman J."/>
        </authorList>
    </citation>
    <scope>NUCLEOTIDE SEQUENCE [LARGE SCALE GENOMIC DNA]</scope>
    <source>
        <strain evidence="2 3">DSM 27421</strain>
    </source>
</reference>
<dbReference type="SUPFAM" id="SSF51735">
    <property type="entry name" value="NAD(P)-binding Rossmann-fold domains"/>
    <property type="match status" value="1"/>
</dbReference>
<dbReference type="Proteomes" id="UP000322245">
    <property type="component" value="Unassembled WGS sequence"/>
</dbReference>
<dbReference type="SUPFAM" id="SSF48179">
    <property type="entry name" value="6-phosphogluconate dehydrogenase C-terminal domain-like"/>
    <property type="match status" value="1"/>
</dbReference>
<proteinExistence type="predicted"/>
<comment type="caution">
    <text evidence="2">The sequence shown here is derived from an EMBL/GenBank/DDBJ whole genome shotgun (WGS) entry which is preliminary data.</text>
</comment>
<dbReference type="InterPro" id="IPR036291">
    <property type="entry name" value="NAD(P)-bd_dom_sf"/>
</dbReference>
<dbReference type="InterPro" id="IPR013328">
    <property type="entry name" value="6PGD_dom2"/>
</dbReference>
<dbReference type="Gene3D" id="1.10.1040.10">
    <property type="entry name" value="N-(1-d-carboxylethyl)-l-norvaline Dehydrogenase, domain 2"/>
    <property type="match status" value="1"/>
</dbReference>
<name>A0A5D3B392_9TREE</name>
<dbReference type="Gene3D" id="3.40.50.720">
    <property type="entry name" value="NAD(P)-binding Rossmann-like Domain"/>
    <property type="match status" value="1"/>
</dbReference>
<feature type="domain" description="Phosphogluconate dehydrogenase NAD-binding putative C-terminal" evidence="1">
    <location>
        <begin position="206"/>
        <end position="285"/>
    </location>
</feature>
<dbReference type="InterPro" id="IPR015814">
    <property type="entry name" value="Pgluconate_DH_NAD-bd_C"/>
</dbReference>
<dbReference type="AlphaFoldDB" id="A0A5D3B392"/>
<dbReference type="EMBL" id="NIDF01000017">
    <property type="protein sequence ID" value="TYJ57039.1"/>
    <property type="molecule type" value="Genomic_DNA"/>
</dbReference>
<accession>A0A5D3B392</accession>
<evidence type="ECO:0000259" key="1">
    <source>
        <dbReference type="Pfam" id="PF09130"/>
    </source>
</evidence>
<keyword evidence="3" id="KW-1185">Reference proteome</keyword>
<dbReference type="Pfam" id="PF09130">
    <property type="entry name" value="DUF1932"/>
    <property type="match status" value="1"/>
</dbReference>
<evidence type="ECO:0000313" key="2">
    <source>
        <dbReference type="EMBL" id="TYJ57039.1"/>
    </source>
</evidence>
<protein>
    <recommendedName>
        <fullName evidence="1">Phosphogluconate dehydrogenase NAD-binding putative C-terminal domain-containing protein</fullName>
    </recommendedName>
</protein>
<evidence type="ECO:0000313" key="3">
    <source>
        <dbReference type="Proteomes" id="UP000322245"/>
    </source>
</evidence>